<protein>
    <submittedName>
        <fullName evidence="2">Uncharacterized protein</fullName>
    </submittedName>
</protein>
<sequence length="196" mass="22001">MRIRGERKKRTSSTASGGRRFWDDRSTASGLSYFCFSPRHNVFFLYTQDTPDRTLSLPSTHKLSRRSKTGRDNGGDANRSTRLIGFSNCVPAAKSDMGNIISGIPGLSYSCFCSDAAASSRFFLFSWQSGEGKGKKERRLQAMYEQPVRVWSSTAQTAESRGLGGNHKILGILFDFLSLFLPFVRPSLWIRADYWA</sequence>
<evidence type="ECO:0000256" key="1">
    <source>
        <dbReference type="SAM" id="MobiDB-lite"/>
    </source>
</evidence>
<keyword evidence="3" id="KW-1185">Reference proteome</keyword>
<dbReference type="EMBL" id="KZ679144">
    <property type="protein sequence ID" value="PTB71962.1"/>
    <property type="molecule type" value="Genomic_DNA"/>
</dbReference>
<organism evidence="2 3">
    <name type="scientific">Trichoderma longibrachiatum ATCC 18648</name>
    <dbReference type="NCBI Taxonomy" id="983965"/>
    <lineage>
        <taxon>Eukaryota</taxon>
        <taxon>Fungi</taxon>
        <taxon>Dikarya</taxon>
        <taxon>Ascomycota</taxon>
        <taxon>Pezizomycotina</taxon>
        <taxon>Sordariomycetes</taxon>
        <taxon>Hypocreomycetidae</taxon>
        <taxon>Hypocreales</taxon>
        <taxon>Hypocreaceae</taxon>
        <taxon>Trichoderma</taxon>
    </lineage>
</organism>
<reference evidence="2 3" key="1">
    <citation type="submission" date="2016-07" db="EMBL/GenBank/DDBJ databases">
        <title>Multiple horizontal gene transfer events from other fungi enriched the ability of initially mycotrophic Trichoderma (Ascomycota) to feed on dead plant biomass.</title>
        <authorList>
            <consortium name="DOE Joint Genome Institute"/>
            <person name="Aerts A."/>
            <person name="Atanasova L."/>
            <person name="Chenthamara K."/>
            <person name="Zhang J."/>
            <person name="Grujic M."/>
            <person name="Henrissat B."/>
            <person name="Kuo A."/>
            <person name="Salamov A."/>
            <person name="Lipzen A."/>
            <person name="Labutti K."/>
            <person name="Barry K."/>
            <person name="Miao Y."/>
            <person name="Rahimi M.J."/>
            <person name="Shen Q."/>
            <person name="Grigoriev I.V."/>
            <person name="Kubicek C.P."/>
            <person name="Druzhinina I.S."/>
        </authorList>
    </citation>
    <scope>NUCLEOTIDE SEQUENCE [LARGE SCALE GENOMIC DNA]</scope>
    <source>
        <strain evidence="2 3">ATCC 18648</strain>
    </source>
</reference>
<proteinExistence type="predicted"/>
<accession>A0A2T4BRL8</accession>
<name>A0A2T4BRL8_TRILO</name>
<gene>
    <name evidence="2" type="ORF">M440DRAFT_1102480</name>
</gene>
<dbReference type="Proteomes" id="UP000240760">
    <property type="component" value="Unassembled WGS sequence"/>
</dbReference>
<evidence type="ECO:0000313" key="2">
    <source>
        <dbReference type="EMBL" id="PTB71962.1"/>
    </source>
</evidence>
<feature type="region of interest" description="Disordered" evidence="1">
    <location>
        <begin position="56"/>
        <end position="79"/>
    </location>
</feature>
<evidence type="ECO:0000313" key="3">
    <source>
        <dbReference type="Proteomes" id="UP000240760"/>
    </source>
</evidence>
<dbReference type="AlphaFoldDB" id="A0A2T4BRL8"/>